<proteinExistence type="predicted"/>
<gene>
    <name evidence="1" type="ORF">FJY68_03085</name>
</gene>
<dbReference type="EMBL" id="VGIR01000011">
    <property type="protein sequence ID" value="MBM3330821.1"/>
    <property type="molecule type" value="Genomic_DNA"/>
</dbReference>
<dbReference type="SUPFAM" id="SSF53474">
    <property type="entry name" value="alpha/beta-Hydrolases"/>
    <property type="match status" value="1"/>
</dbReference>
<comment type="caution">
    <text evidence="1">The sequence shown here is derived from an EMBL/GenBank/DDBJ whole genome shotgun (WGS) entry which is preliminary data.</text>
</comment>
<evidence type="ECO:0008006" key="3">
    <source>
        <dbReference type="Google" id="ProtNLM"/>
    </source>
</evidence>
<dbReference type="InterPro" id="IPR029058">
    <property type="entry name" value="AB_hydrolase_fold"/>
</dbReference>
<accession>A0A938BP50</accession>
<evidence type="ECO:0000313" key="1">
    <source>
        <dbReference type="EMBL" id="MBM3330821.1"/>
    </source>
</evidence>
<dbReference type="Proteomes" id="UP000779900">
    <property type="component" value="Unassembled WGS sequence"/>
</dbReference>
<name>A0A938BP50_UNCW3</name>
<protein>
    <recommendedName>
        <fullName evidence="3">Alpha/beta hydrolase</fullName>
    </recommendedName>
</protein>
<dbReference type="AlphaFoldDB" id="A0A938BP50"/>
<organism evidence="1 2">
    <name type="scientific">candidate division WOR-3 bacterium</name>
    <dbReference type="NCBI Taxonomy" id="2052148"/>
    <lineage>
        <taxon>Bacteria</taxon>
        <taxon>Bacteria division WOR-3</taxon>
    </lineage>
</organism>
<reference evidence="1" key="1">
    <citation type="submission" date="2019-03" db="EMBL/GenBank/DDBJ databases">
        <title>Lake Tanganyika Metagenome-Assembled Genomes (MAGs).</title>
        <authorList>
            <person name="Tran P."/>
        </authorList>
    </citation>
    <scope>NUCLEOTIDE SEQUENCE</scope>
    <source>
        <strain evidence="1">K_DeepCast_150m_m2_040</strain>
    </source>
</reference>
<sequence>MALGTLSNLVGRELGDVSAESRANSIQGRQTPCRQVCRCRGRAGIVWTLLLPCLLSAGQVVLDFSPAEQQLALAVDTGRVAEPLGIDRPSPLRYLVALPPLSRATNVVLAFEGQPSQAARPLSIRAIGDSTPPVCAFLYRERDSAGWALVECWDGTPKSISGPGQPAGLQVGYEPLPRSGRDLRRNRLGNRTDPESPAFAISNPGDAIAWYRTPDTSLSPLFGGDPIPRDFDFAELAELPLGSQVIVLAHFGGWGNVPIEQAHDILPVIDGVRMHLSGAGMKSILVPFYRSRGGAVGKLLTISEMFELHHSDATRLSRDLDLFLLRHPGQRVIMIGLSNGAAFADEVMDRLSATAQGRVCAIEVGPPFLGPADAGASVLRLGNRGQDPVVTGEWWILIRTWVEGLFRRASARPPAPEDVRAEAGFVREHEYSWPSVREEVVGFLEAWLRR</sequence>
<evidence type="ECO:0000313" key="2">
    <source>
        <dbReference type="Proteomes" id="UP000779900"/>
    </source>
</evidence>